<dbReference type="GO" id="GO:0044272">
    <property type="term" value="P:sulfur compound biosynthetic process"/>
    <property type="evidence" value="ECO:0007669"/>
    <property type="project" value="UniProtKB-ARBA"/>
</dbReference>
<dbReference type="Pfam" id="PF00291">
    <property type="entry name" value="PALP"/>
    <property type="match status" value="1"/>
</dbReference>
<name>A0AAD3RRU7_CRYJA</name>
<comment type="similarity">
    <text evidence="2">Belongs to the cysteine synthase/cystathionine beta-synthase family.</text>
</comment>
<keyword evidence="6" id="KW-1185">Reference proteome</keyword>
<dbReference type="Gene3D" id="3.40.50.1100">
    <property type="match status" value="1"/>
</dbReference>
<evidence type="ECO:0000313" key="5">
    <source>
        <dbReference type="EMBL" id="GLJ59636.1"/>
    </source>
</evidence>
<dbReference type="InterPro" id="IPR050214">
    <property type="entry name" value="Cys_Synth/Cystath_Beta-Synth"/>
</dbReference>
<keyword evidence="3" id="KW-0663">Pyridoxal phosphate</keyword>
<feature type="domain" description="Tryptophan synthase beta chain-like PALP" evidence="4">
    <location>
        <begin position="8"/>
        <end position="68"/>
    </location>
</feature>
<gene>
    <name evidence="5" type="ORF">SUGI_1516730</name>
</gene>
<dbReference type="AlphaFoldDB" id="A0AAD3RRU7"/>
<dbReference type="GO" id="GO:0009069">
    <property type="term" value="P:serine family amino acid metabolic process"/>
    <property type="evidence" value="ECO:0007669"/>
    <property type="project" value="UniProtKB-ARBA"/>
</dbReference>
<sequence>MIDDAEREGRLVPHSGYTIIEPTSGNTGIGMAMVAAVRGYRCITVMPKKMSSEKENVLRALGAEIVRTRTEAVYN</sequence>
<dbReference type="GO" id="GO:0006534">
    <property type="term" value="P:cysteine metabolic process"/>
    <property type="evidence" value="ECO:0007669"/>
    <property type="project" value="UniProtKB-ARBA"/>
</dbReference>
<accession>A0AAD3RRU7</accession>
<dbReference type="SUPFAM" id="SSF53686">
    <property type="entry name" value="Tryptophan synthase beta subunit-like PLP-dependent enzymes"/>
    <property type="match status" value="1"/>
</dbReference>
<evidence type="ECO:0000259" key="4">
    <source>
        <dbReference type="Pfam" id="PF00291"/>
    </source>
</evidence>
<evidence type="ECO:0000313" key="6">
    <source>
        <dbReference type="Proteomes" id="UP001234787"/>
    </source>
</evidence>
<evidence type="ECO:0000256" key="3">
    <source>
        <dbReference type="ARBA" id="ARBA00022898"/>
    </source>
</evidence>
<comment type="caution">
    <text evidence="5">The sequence shown here is derived from an EMBL/GenBank/DDBJ whole genome shotgun (WGS) entry which is preliminary data.</text>
</comment>
<protein>
    <recommendedName>
        <fullName evidence="4">Tryptophan synthase beta chain-like PALP domain-containing protein</fullName>
    </recommendedName>
</protein>
<evidence type="ECO:0000256" key="2">
    <source>
        <dbReference type="ARBA" id="ARBA00007103"/>
    </source>
</evidence>
<organism evidence="5 6">
    <name type="scientific">Cryptomeria japonica</name>
    <name type="common">Japanese cedar</name>
    <name type="synonym">Cupressus japonica</name>
    <dbReference type="NCBI Taxonomy" id="3369"/>
    <lineage>
        <taxon>Eukaryota</taxon>
        <taxon>Viridiplantae</taxon>
        <taxon>Streptophyta</taxon>
        <taxon>Embryophyta</taxon>
        <taxon>Tracheophyta</taxon>
        <taxon>Spermatophyta</taxon>
        <taxon>Pinopsida</taxon>
        <taxon>Pinidae</taxon>
        <taxon>Conifers II</taxon>
        <taxon>Cupressales</taxon>
        <taxon>Cupressaceae</taxon>
        <taxon>Cryptomeria</taxon>
    </lineage>
</organism>
<proteinExistence type="inferred from homology"/>
<reference evidence="5" key="1">
    <citation type="submission" date="2022-12" db="EMBL/GenBank/DDBJ databases">
        <title>Chromosome-Level Genome Assembly of Japanese Cedar (Cryptomeriajaponica D. Don).</title>
        <authorList>
            <person name="Fujino T."/>
            <person name="Yamaguchi K."/>
            <person name="Yokoyama T."/>
            <person name="Hamanaka T."/>
            <person name="Harazono Y."/>
            <person name="Kamada H."/>
            <person name="Kobayashi W."/>
            <person name="Ujino-Ihara T."/>
            <person name="Uchiyama K."/>
            <person name="Matsumoto A."/>
            <person name="Izuno A."/>
            <person name="Tsumura Y."/>
            <person name="Toyoda A."/>
            <person name="Shigenobu S."/>
            <person name="Moriguchi Y."/>
            <person name="Ueno S."/>
            <person name="Kasahara M."/>
        </authorList>
    </citation>
    <scope>NUCLEOTIDE SEQUENCE</scope>
</reference>
<dbReference type="PANTHER" id="PTHR10314">
    <property type="entry name" value="CYSTATHIONINE BETA-SYNTHASE"/>
    <property type="match status" value="1"/>
</dbReference>
<comment type="cofactor">
    <cofactor evidence="1">
        <name>pyridoxal 5'-phosphate</name>
        <dbReference type="ChEBI" id="CHEBI:597326"/>
    </cofactor>
</comment>
<dbReference type="FunFam" id="3.40.50.1100:FF:000003">
    <property type="entry name" value="Cystathionine beta-synthase"/>
    <property type="match status" value="1"/>
</dbReference>
<dbReference type="Proteomes" id="UP001234787">
    <property type="component" value="Unassembled WGS sequence"/>
</dbReference>
<dbReference type="EMBL" id="BSEH01001160">
    <property type="protein sequence ID" value="GLJ59636.1"/>
    <property type="molecule type" value="Genomic_DNA"/>
</dbReference>
<dbReference type="InterPro" id="IPR001926">
    <property type="entry name" value="TrpB-like_PALP"/>
</dbReference>
<dbReference type="InterPro" id="IPR036052">
    <property type="entry name" value="TrpB-like_PALP_sf"/>
</dbReference>
<evidence type="ECO:0000256" key="1">
    <source>
        <dbReference type="ARBA" id="ARBA00001933"/>
    </source>
</evidence>